<dbReference type="KEGG" id="nft:FBF37_02510"/>
<protein>
    <submittedName>
        <fullName evidence="1">Uncharacterized protein</fullName>
    </submittedName>
</protein>
<reference evidence="1 2" key="1">
    <citation type="submission" date="2019-04" db="EMBL/GenBank/DDBJ databases">
        <title>Saccharibacteria TM7 genomes.</title>
        <authorList>
            <person name="Bor B."/>
            <person name="He X."/>
            <person name="Chen T."/>
            <person name="Dewhirst F.E."/>
        </authorList>
    </citation>
    <scope>NUCLEOTIDE SEQUENCE [LARGE SCALE GENOMIC DNA]</scope>
    <source>
        <strain evidence="1 2">BB001</strain>
    </source>
</reference>
<organism evidence="1 2">
    <name type="scientific">Candidatus Nanosynbacter featherlites</name>
    <dbReference type="NCBI Taxonomy" id="2572088"/>
    <lineage>
        <taxon>Bacteria</taxon>
        <taxon>Candidatus Saccharimonadota</taxon>
        <taxon>Candidatus Saccharimonadia</taxon>
        <taxon>Candidatus Nanosynbacterales</taxon>
        <taxon>Candidatus Nanosynbacteraceae</taxon>
        <taxon>Candidatus Nanosynbacter</taxon>
    </lineage>
</organism>
<dbReference type="OrthoDB" id="9782975at2"/>
<dbReference type="EMBL" id="CP040004">
    <property type="protein sequence ID" value="QCT42329.1"/>
    <property type="molecule type" value="Genomic_DNA"/>
</dbReference>
<dbReference type="Proteomes" id="UP000310639">
    <property type="component" value="Chromosome"/>
</dbReference>
<evidence type="ECO:0000313" key="1">
    <source>
        <dbReference type="EMBL" id="QCT42329.1"/>
    </source>
</evidence>
<name>A0A4P9A3G1_9BACT</name>
<gene>
    <name evidence="1" type="ORF">FBF37_02510</name>
</gene>
<dbReference type="AlphaFoldDB" id="A0A4P9A3G1"/>
<proteinExistence type="predicted"/>
<evidence type="ECO:0000313" key="2">
    <source>
        <dbReference type="Proteomes" id="UP000310639"/>
    </source>
</evidence>
<sequence length="159" mass="17938">MAQHLARLLGEGANIQIALQELNRMTRDDSDIRLMSDVLARTHSVLRALGLDPRDTTANEVYQALMAVAPEIDKRACFKASDWVLADIDGYIISFHPVDIVENYHHQLSLGRNTTKHGKVALGQEIYRRFRDHPQTHNPAVSRIICDGGICRRVDDILD</sequence>
<accession>A0A4P9A3G1</accession>
<keyword evidence="2" id="KW-1185">Reference proteome</keyword>
<dbReference type="RefSeq" id="WP_138079176.1">
    <property type="nucleotide sequence ID" value="NZ_CP040004.1"/>
</dbReference>